<sequence length="95" mass="10226">MSSPIVSVALDNRRPGRGAVSLLDGQVLYLDLKTWALLHKFPRVSNGPSRVMFAKDKLVAVPLPSIHSAGATAGNASGQARERHRVDEIGEKPIE</sequence>
<evidence type="ECO:0000313" key="2">
    <source>
        <dbReference type="EMBL" id="CDI85643.1"/>
    </source>
</evidence>
<evidence type="ECO:0000256" key="1">
    <source>
        <dbReference type="SAM" id="MobiDB-lite"/>
    </source>
</evidence>
<feature type="region of interest" description="Disordered" evidence="1">
    <location>
        <begin position="68"/>
        <end position="95"/>
    </location>
</feature>
<proteinExistence type="predicted"/>
<organism evidence="2 3">
    <name type="scientific">Eimeria praecox</name>
    <dbReference type="NCBI Taxonomy" id="51316"/>
    <lineage>
        <taxon>Eukaryota</taxon>
        <taxon>Sar</taxon>
        <taxon>Alveolata</taxon>
        <taxon>Apicomplexa</taxon>
        <taxon>Conoidasida</taxon>
        <taxon>Coccidia</taxon>
        <taxon>Eucoccidiorida</taxon>
        <taxon>Eimeriorina</taxon>
        <taxon>Eimeriidae</taxon>
        <taxon>Eimeria</taxon>
    </lineage>
</organism>
<protein>
    <submittedName>
        <fullName evidence="2">Uncharacterized protein</fullName>
    </submittedName>
</protein>
<name>U6H2E7_9EIME</name>
<evidence type="ECO:0000313" key="3">
    <source>
        <dbReference type="Proteomes" id="UP000018201"/>
    </source>
</evidence>
<gene>
    <name evidence="2" type="ORF">EPH_0064850</name>
</gene>
<keyword evidence="3" id="KW-1185">Reference proteome</keyword>
<feature type="compositionally biased region" description="Basic and acidic residues" evidence="1">
    <location>
        <begin position="80"/>
        <end position="95"/>
    </location>
</feature>
<accession>U6H2E7</accession>
<reference evidence="2" key="1">
    <citation type="submission" date="2013-10" db="EMBL/GenBank/DDBJ databases">
        <title>Genomic analysis of the causative agents of coccidiosis in chickens.</title>
        <authorList>
            <person name="Reid A.J."/>
            <person name="Blake D."/>
            <person name="Billington K."/>
            <person name="Browne H."/>
            <person name="Dunn M."/>
            <person name="Hung S."/>
            <person name="Kawahara F."/>
            <person name="Miranda-Saavedra D."/>
            <person name="Mourier T."/>
            <person name="Nagra H."/>
            <person name="Otto T.D."/>
            <person name="Rawlings N."/>
            <person name="Sanchez A."/>
            <person name="Sanders M."/>
            <person name="Subramaniam C."/>
            <person name="Tay Y."/>
            <person name="Dear P."/>
            <person name="Doerig C."/>
            <person name="Gruber A."/>
            <person name="Parkinson J."/>
            <person name="Shirley M."/>
            <person name="Wan K.L."/>
            <person name="Berriman M."/>
            <person name="Tomley F."/>
            <person name="Pain A."/>
        </authorList>
    </citation>
    <scope>NUCLEOTIDE SEQUENCE [LARGE SCALE GENOMIC DNA]</scope>
    <source>
        <strain evidence="2">Houghton</strain>
    </source>
</reference>
<dbReference type="EMBL" id="HG694116">
    <property type="protein sequence ID" value="CDI85643.1"/>
    <property type="molecule type" value="Genomic_DNA"/>
</dbReference>
<dbReference type="Proteomes" id="UP000018201">
    <property type="component" value="Unassembled WGS sequence"/>
</dbReference>
<reference evidence="2" key="2">
    <citation type="submission" date="2013-10" db="EMBL/GenBank/DDBJ databases">
        <authorList>
            <person name="Aslett M."/>
        </authorList>
    </citation>
    <scope>NUCLEOTIDE SEQUENCE [LARGE SCALE GENOMIC DNA]</scope>
    <source>
        <strain evidence="2">Houghton</strain>
    </source>
</reference>
<dbReference type="AlphaFoldDB" id="U6H2E7"/>
<dbReference type="VEuPathDB" id="ToxoDB:EPH_0064850"/>